<feature type="coiled-coil region" evidence="7">
    <location>
        <begin position="34"/>
        <end position="101"/>
    </location>
</feature>
<evidence type="ECO:0000256" key="1">
    <source>
        <dbReference type="ARBA" id="ARBA00004123"/>
    </source>
</evidence>
<keyword evidence="5" id="KW-0539">Nucleus</keyword>
<keyword evidence="4" id="KW-0498">Mitosis</keyword>
<dbReference type="Gene3D" id="6.10.250.90">
    <property type="match status" value="1"/>
</dbReference>
<sequence>TWERNDLRNLVDSCQKEVSMISGFNTDSQQSLKIEALEKLVEGYKKRTEMLEADPGLGIIDTQGSSSPHNSEKFENLISEKNILLKEKEILTKEIEELKIQMEYRALKGDFDQRTTKVLHFKMNPSSEAMGKHADELTKCQEEIIKLRARIKLLESGETHNLTLAVNEKVSENNSKELEGLKKKITSTEIQNQRLKEAFTKKSLEFREAVYTLFGYKVDCLHGKIYRISNMYAETAEEHLLFKMTEDGMELLESPFSATLSELIDMHLHHNG</sequence>
<feature type="non-terminal residue" evidence="8">
    <location>
        <position position="1"/>
    </location>
</feature>
<feature type="non-terminal residue" evidence="8">
    <location>
        <position position="272"/>
    </location>
</feature>
<evidence type="ECO:0000256" key="2">
    <source>
        <dbReference type="ARBA" id="ARBA00008029"/>
    </source>
</evidence>
<dbReference type="EMBL" id="GEDC01024195">
    <property type="protein sequence ID" value="JAS13103.1"/>
    <property type="molecule type" value="Transcribed_RNA"/>
</dbReference>
<evidence type="ECO:0008006" key="9">
    <source>
        <dbReference type="Google" id="ProtNLM"/>
    </source>
</evidence>
<dbReference type="Gene3D" id="1.20.5.170">
    <property type="match status" value="1"/>
</dbReference>
<dbReference type="SUPFAM" id="SSF75704">
    <property type="entry name" value="Mitotic arrest deficient-like 1, Mad1"/>
    <property type="match status" value="1"/>
</dbReference>
<dbReference type="PANTHER" id="PTHR23168:SF0">
    <property type="entry name" value="MITOTIC SPINDLE ASSEMBLY CHECKPOINT PROTEIN MAD1"/>
    <property type="match status" value="1"/>
</dbReference>
<evidence type="ECO:0000313" key="8">
    <source>
        <dbReference type="EMBL" id="JAS13103.1"/>
    </source>
</evidence>
<evidence type="ECO:0000256" key="5">
    <source>
        <dbReference type="ARBA" id="ARBA00023242"/>
    </source>
</evidence>
<keyword evidence="7" id="KW-0175">Coiled coil</keyword>
<keyword evidence="3" id="KW-0132">Cell division</keyword>
<dbReference type="Gene3D" id="3.30.457.60">
    <property type="match status" value="1"/>
</dbReference>
<accession>A0A1B6CI93</accession>
<gene>
    <name evidence="8" type="ORF">g.16673</name>
</gene>
<dbReference type="GO" id="GO:0000776">
    <property type="term" value="C:kinetochore"/>
    <property type="evidence" value="ECO:0007669"/>
    <property type="project" value="TreeGrafter"/>
</dbReference>
<dbReference type="PANTHER" id="PTHR23168">
    <property type="entry name" value="MITOTIC SPINDLE ASSEMBLY CHECKPOINT PROTEIN MAD1 MITOTIC ARREST DEFICIENT-LIKE PROTEIN 1"/>
    <property type="match status" value="1"/>
</dbReference>
<reference evidence="8" key="1">
    <citation type="submission" date="2015-12" db="EMBL/GenBank/DDBJ databases">
        <title>De novo transcriptome assembly of four potential Pierce s Disease insect vectors from Arizona vineyards.</title>
        <authorList>
            <person name="Tassone E.E."/>
        </authorList>
    </citation>
    <scope>NUCLEOTIDE SEQUENCE</scope>
</reference>
<evidence type="ECO:0000256" key="4">
    <source>
        <dbReference type="ARBA" id="ARBA00022776"/>
    </source>
</evidence>
<dbReference type="GO" id="GO:0051315">
    <property type="term" value="P:attachment of mitotic spindle microtubules to kinetochore"/>
    <property type="evidence" value="ECO:0007669"/>
    <property type="project" value="TreeGrafter"/>
</dbReference>
<evidence type="ECO:0000256" key="3">
    <source>
        <dbReference type="ARBA" id="ARBA00022618"/>
    </source>
</evidence>
<protein>
    <recommendedName>
        <fullName evidence="9">Spindle assembly checkpoint component MAD1</fullName>
    </recommendedName>
</protein>
<name>A0A1B6CI93_9HEMI</name>
<evidence type="ECO:0000256" key="7">
    <source>
        <dbReference type="SAM" id="Coils"/>
    </source>
</evidence>
<dbReference type="GO" id="GO:0072686">
    <property type="term" value="C:mitotic spindle"/>
    <property type="evidence" value="ECO:0007669"/>
    <property type="project" value="TreeGrafter"/>
</dbReference>
<comment type="similarity">
    <text evidence="2">Belongs to the MAD1 family.</text>
</comment>
<evidence type="ECO:0000256" key="6">
    <source>
        <dbReference type="ARBA" id="ARBA00023306"/>
    </source>
</evidence>
<dbReference type="Pfam" id="PF05557">
    <property type="entry name" value="MAD"/>
    <property type="match status" value="1"/>
</dbReference>
<dbReference type="AlphaFoldDB" id="A0A1B6CI93"/>
<dbReference type="InterPro" id="IPR008672">
    <property type="entry name" value="Mad1"/>
</dbReference>
<comment type="subcellular location">
    <subcellularLocation>
        <location evidence="1">Nucleus</location>
    </subcellularLocation>
</comment>
<dbReference type="GO" id="GO:0005635">
    <property type="term" value="C:nuclear envelope"/>
    <property type="evidence" value="ECO:0007669"/>
    <property type="project" value="TreeGrafter"/>
</dbReference>
<proteinExistence type="inferred from homology"/>
<organism evidence="8">
    <name type="scientific">Clastoptera arizonana</name>
    <name type="common">Arizona spittle bug</name>
    <dbReference type="NCBI Taxonomy" id="38151"/>
    <lineage>
        <taxon>Eukaryota</taxon>
        <taxon>Metazoa</taxon>
        <taxon>Ecdysozoa</taxon>
        <taxon>Arthropoda</taxon>
        <taxon>Hexapoda</taxon>
        <taxon>Insecta</taxon>
        <taxon>Pterygota</taxon>
        <taxon>Neoptera</taxon>
        <taxon>Paraneoptera</taxon>
        <taxon>Hemiptera</taxon>
        <taxon>Auchenorrhyncha</taxon>
        <taxon>Cercopoidea</taxon>
        <taxon>Clastopteridae</taxon>
        <taxon>Clastoptera</taxon>
    </lineage>
</organism>
<dbReference type="GO" id="GO:0051301">
    <property type="term" value="P:cell division"/>
    <property type="evidence" value="ECO:0007669"/>
    <property type="project" value="UniProtKB-KW"/>
</dbReference>
<keyword evidence="6" id="KW-0131">Cell cycle</keyword>
<dbReference type="GO" id="GO:0007094">
    <property type="term" value="P:mitotic spindle assembly checkpoint signaling"/>
    <property type="evidence" value="ECO:0007669"/>
    <property type="project" value="InterPro"/>
</dbReference>